<dbReference type="GO" id="GO:0003983">
    <property type="term" value="F:UTP:glucose-1-phosphate uridylyltransferase activity"/>
    <property type="evidence" value="ECO:0007669"/>
    <property type="project" value="UniProtKB-EC"/>
</dbReference>
<keyword evidence="10" id="KW-1185">Reference proteome</keyword>
<evidence type="ECO:0000256" key="8">
    <source>
        <dbReference type="ARBA" id="ARBA00047432"/>
    </source>
</evidence>
<dbReference type="UniPathway" id="UPA00164"/>
<dbReference type="InterPro" id="IPR029044">
    <property type="entry name" value="Nucleotide-diphossugar_trans"/>
</dbReference>
<dbReference type="GO" id="GO:0005978">
    <property type="term" value="P:glycogen biosynthetic process"/>
    <property type="evidence" value="ECO:0007669"/>
    <property type="project" value="UniProtKB-UniPathway"/>
</dbReference>
<evidence type="ECO:0000256" key="2">
    <source>
        <dbReference type="ARBA" id="ARBA00011823"/>
    </source>
</evidence>
<dbReference type="InterPro" id="IPR016267">
    <property type="entry name" value="UDPGP_trans"/>
</dbReference>
<dbReference type="OrthoDB" id="932129at2759"/>
<name>A0A0C2GD28_9BILA</name>
<dbReference type="GO" id="GO:0006011">
    <property type="term" value="P:UDP-alpha-D-glucose metabolic process"/>
    <property type="evidence" value="ECO:0007669"/>
    <property type="project" value="InterPro"/>
</dbReference>
<dbReference type="Proteomes" id="UP000054047">
    <property type="component" value="Unassembled WGS sequence"/>
</dbReference>
<protein>
    <recommendedName>
        <fullName evidence="4">UTP--glucose-1-phosphate uridylyltransferase</fullName>
        <ecNumber evidence="3">2.7.7.9</ecNumber>
    </recommendedName>
</protein>
<dbReference type="EMBL" id="KN732432">
    <property type="protein sequence ID" value="KIH59020.1"/>
    <property type="molecule type" value="Genomic_DNA"/>
</dbReference>
<proteinExistence type="inferred from homology"/>
<gene>
    <name evidence="9" type="ORF">ANCDUO_10763</name>
</gene>
<evidence type="ECO:0000256" key="6">
    <source>
        <dbReference type="ARBA" id="ARBA00022695"/>
    </source>
</evidence>
<dbReference type="AlphaFoldDB" id="A0A0C2GD28"/>
<dbReference type="PANTHER" id="PTHR43511">
    <property type="match status" value="1"/>
</dbReference>
<comment type="catalytic activity">
    <reaction evidence="8">
        <text>alpha-D-glucose 1-phosphate + UTP + H(+) = UDP-alpha-D-glucose + diphosphate</text>
        <dbReference type="Rhea" id="RHEA:19889"/>
        <dbReference type="ChEBI" id="CHEBI:15378"/>
        <dbReference type="ChEBI" id="CHEBI:33019"/>
        <dbReference type="ChEBI" id="CHEBI:46398"/>
        <dbReference type="ChEBI" id="CHEBI:58601"/>
        <dbReference type="ChEBI" id="CHEBI:58885"/>
        <dbReference type="EC" id="2.7.7.9"/>
    </reaction>
    <physiologicalReaction direction="left-to-right" evidence="8">
        <dbReference type="Rhea" id="RHEA:19890"/>
    </physiologicalReaction>
</comment>
<evidence type="ECO:0000256" key="5">
    <source>
        <dbReference type="ARBA" id="ARBA00022679"/>
    </source>
</evidence>
<dbReference type="EC" id="2.7.7.9" evidence="3"/>
<evidence type="ECO:0000256" key="1">
    <source>
        <dbReference type="ARBA" id="ARBA00010401"/>
    </source>
</evidence>
<dbReference type="Pfam" id="PF01704">
    <property type="entry name" value="UDPGP"/>
    <property type="match status" value="1"/>
</dbReference>
<reference evidence="9 10" key="1">
    <citation type="submission" date="2013-12" db="EMBL/GenBank/DDBJ databases">
        <title>Draft genome of the parsitic nematode Ancylostoma duodenale.</title>
        <authorList>
            <person name="Mitreva M."/>
        </authorList>
    </citation>
    <scope>NUCLEOTIDE SEQUENCE [LARGE SCALE GENOMIC DNA]</scope>
    <source>
        <strain evidence="9 10">Zhejiang</strain>
    </source>
</reference>
<comment type="similarity">
    <text evidence="1">Belongs to the UDPGP type 1 family.</text>
</comment>
<evidence type="ECO:0000256" key="7">
    <source>
        <dbReference type="ARBA" id="ARBA00023579"/>
    </source>
</evidence>
<organism evidence="9 10">
    <name type="scientific">Ancylostoma duodenale</name>
    <dbReference type="NCBI Taxonomy" id="51022"/>
    <lineage>
        <taxon>Eukaryota</taxon>
        <taxon>Metazoa</taxon>
        <taxon>Ecdysozoa</taxon>
        <taxon>Nematoda</taxon>
        <taxon>Chromadorea</taxon>
        <taxon>Rhabditida</taxon>
        <taxon>Rhabditina</taxon>
        <taxon>Rhabditomorpha</taxon>
        <taxon>Strongyloidea</taxon>
        <taxon>Ancylostomatidae</taxon>
        <taxon>Ancylostomatinae</taxon>
        <taxon>Ancylostoma</taxon>
    </lineage>
</organism>
<comment type="subunit">
    <text evidence="2">Homooctamer.</text>
</comment>
<accession>A0A0C2GD28</accession>
<dbReference type="Gene3D" id="3.90.550.10">
    <property type="entry name" value="Spore Coat Polysaccharide Biosynthesis Protein SpsA, Chain A"/>
    <property type="match status" value="1"/>
</dbReference>
<sequence>MHFSAEERAELLNKLDEFFARAQVDDIEANVFRQLYRQFLEETHYIDWNSWKFIADSVQRNHADLPNFDPSRKDVLDGLIVVKLNGGLGTTMGCDGPKSFIKVFNKTHNSNVPLYLMNSFYTEEQTRQKLGANSGMRTFCQSKCPRIWADSLLPVEGTGTNQEWYPPGHGNIFHALNASGVLDQLLSQGSCCDSLLSFTFIHDMDVSLEKSGVKAVDESTHVALMALIHT</sequence>
<evidence type="ECO:0000313" key="10">
    <source>
        <dbReference type="Proteomes" id="UP000054047"/>
    </source>
</evidence>
<evidence type="ECO:0000256" key="4">
    <source>
        <dbReference type="ARBA" id="ARBA00019048"/>
    </source>
</evidence>
<evidence type="ECO:0000313" key="9">
    <source>
        <dbReference type="EMBL" id="KIH59020.1"/>
    </source>
</evidence>
<dbReference type="SUPFAM" id="SSF53448">
    <property type="entry name" value="Nucleotide-diphospho-sugar transferases"/>
    <property type="match status" value="1"/>
</dbReference>
<keyword evidence="5 9" id="KW-0808">Transferase</keyword>
<dbReference type="InterPro" id="IPR002618">
    <property type="entry name" value="UDPGP_fam"/>
</dbReference>
<comment type="function">
    <text evidence="7">UTP--glucose-1-phosphate uridylyltransferase catalyzing the conversion of glucose-1-phosphate into UDP-glucose, a crucial precursor for the production of glycogen.</text>
</comment>
<evidence type="ECO:0000256" key="3">
    <source>
        <dbReference type="ARBA" id="ARBA00012415"/>
    </source>
</evidence>
<keyword evidence="6 9" id="KW-0548">Nucleotidyltransferase</keyword>